<evidence type="ECO:0000313" key="2">
    <source>
        <dbReference type="EMBL" id="GAA2358556.1"/>
    </source>
</evidence>
<dbReference type="EMBL" id="BAAARV010000046">
    <property type="protein sequence ID" value="GAA2358556.1"/>
    <property type="molecule type" value="Genomic_DNA"/>
</dbReference>
<protein>
    <submittedName>
        <fullName evidence="2">Uncharacterized protein</fullName>
    </submittedName>
</protein>
<dbReference type="Proteomes" id="UP001501444">
    <property type="component" value="Unassembled WGS sequence"/>
</dbReference>
<accession>A0ABP5TRT2</accession>
<reference evidence="3" key="1">
    <citation type="journal article" date="2019" name="Int. J. Syst. Evol. Microbiol.">
        <title>The Global Catalogue of Microorganisms (GCM) 10K type strain sequencing project: providing services to taxonomists for standard genome sequencing and annotation.</title>
        <authorList>
            <consortium name="The Broad Institute Genomics Platform"/>
            <consortium name="The Broad Institute Genome Sequencing Center for Infectious Disease"/>
            <person name="Wu L."/>
            <person name="Ma J."/>
        </authorList>
    </citation>
    <scope>NUCLEOTIDE SEQUENCE [LARGE SCALE GENOMIC DNA]</scope>
    <source>
        <strain evidence="3">JCM 3272</strain>
    </source>
</reference>
<evidence type="ECO:0000313" key="3">
    <source>
        <dbReference type="Proteomes" id="UP001501444"/>
    </source>
</evidence>
<name>A0ABP5TRT2_9ACTN</name>
<proteinExistence type="predicted"/>
<comment type="caution">
    <text evidence="2">The sequence shown here is derived from an EMBL/GenBank/DDBJ whole genome shotgun (WGS) entry which is preliminary data.</text>
</comment>
<sequence>MAIRLVLTGDDSGGAEVDGLLSRSASAVDGRARHLLRPAGGEQCHPADVARLVSHLADAPPDDVVDVGRGDAATLDESGQDDRGQIGRMSSGQ</sequence>
<organism evidence="2 3">
    <name type="scientific">Dactylosporangium salmoneum</name>
    <dbReference type="NCBI Taxonomy" id="53361"/>
    <lineage>
        <taxon>Bacteria</taxon>
        <taxon>Bacillati</taxon>
        <taxon>Actinomycetota</taxon>
        <taxon>Actinomycetes</taxon>
        <taxon>Micromonosporales</taxon>
        <taxon>Micromonosporaceae</taxon>
        <taxon>Dactylosporangium</taxon>
    </lineage>
</organism>
<keyword evidence="3" id="KW-1185">Reference proteome</keyword>
<gene>
    <name evidence="2" type="ORF">GCM10010170_052330</name>
</gene>
<feature type="region of interest" description="Disordered" evidence="1">
    <location>
        <begin position="67"/>
        <end position="93"/>
    </location>
</feature>
<evidence type="ECO:0000256" key="1">
    <source>
        <dbReference type="SAM" id="MobiDB-lite"/>
    </source>
</evidence>